<dbReference type="EMBL" id="LR999451">
    <property type="protein sequence ID" value="CAE5957480.1"/>
    <property type="molecule type" value="Genomic_DNA"/>
</dbReference>
<evidence type="ECO:0000256" key="7">
    <source>
        <dbReference type="ARBA" id="ARBA00022723"/>
    </source>
</evidence>
<dbReference type="PANTHER" id="PTHR12588">
    <property type="entry name" value="MYOINOSITOL OXYGENASE"/>
    <property type="match status" value="1"/>
</dbReference>
<evidence type="ECO:0000313" key="12">
    <source>
        <dbReference type="EMBL" id="CAE5957480.1"/>
    </source>
</evidence>
<keyword evidence="8 11" id="KW-0560">Oxidoreductase</keyword>
<name>A0A8S1ZG10_ARAAE</name>
<evidence type="ECO:0000256" key="11">
    <source>
        <dbReference type="RuleBase" id="RU367039"/>
    </source>
</evidence>
<dbReference type="PANTHER" id="PTHR12588:SF12">
    <property type="entry name" value="INOSITOL OXYGENASE 1"/>
    <property type="match status" value="1"/>
</dbReference>
<sequence length="134" mass="15659">MQYVKQTPYYDLQVTTPCKRCTPKVVGSTLYSSRGDMMITFTFFTGSEGESNYITITRSVHHPIPFYALCKSEEYKHLMKNEDRENMKWLKVFNKCDLYSKRKIRSKHTTTYGHTVAGLLTNKNVKSERQDVNP</sequence>
<gene>
    <name evidence="12" type="ORF">AARE701A_LOCUS1185</name>
</gene>
<proteinExistence type="inferred from homology"/>
<evidence type="ECO:0000256" key="9">
    <source>
        <dbReference type="ARBA" id="ARBA00023004"/>
    </source>
</evidence>
<keyword evidence="7 10" id="KW-0479">Metal-binding</keyword>
<comment type="similarity">
    <text evidence="3 11">Belongs to the myo-inositol oxygenase family.</text>
</comment>
<evidence type="ECO:0000256" key="8">
    <source>
        <dbReference type="ARBA" id="ARBA00023002"/>
    </source>
</evidence>
<evidence type="ECO:0000256" key="1">
    <source>
        <dbReference type="ARBA" id="ARBA00004496"/>
    </source>
</evidence>
<dbReference type="Pfam" id="PF05153">
    <property type="entry name" value="MIOX"/>
    <property type="match status" value="1"/>
</dbReference>
<reference evidence="12" key="1">
    <citation type="submission" date="2021-01" db="EMBL/GenBank/DDBJ databases">
        <authorList>
            <person name="Bezrukov I."/>
        </authorList>
    </citation>
    <scope>NUCLEOTIDE SEQUENCE</scope>
</reference>
<comment type="cofactor">
    <cofactor evidence="10 11">
        <name>Fe cation</name>
        <dbReference type="ChEBI" id="CHEBI:24875"/>
    </cofactor>
    <text evidence="10 11">Binds 2 iron ions per subunit.</text>
</comment>
<dbReference type="GO" id="GO:0019853">
    <property type="term" value="P:L-ascorbic acid biosynthetic process"/>
    <property type="evidence" value="ECO:0007669"/>
    <property type="project" value="UniProtKB-KW"/>
</dbReference>
<comment type="catalytic activity">
    <reaction evidence="11">
        <text>myo-inositol + O2 = D-glucuronate + H2O + H(+)</text>
        <dbReference type="Rhea" id="RHEA:23696"/>
        <dbReference type="ChEBI" id="CHEBI:15377"/>
        <dbReference type="ChEBI" id="CHEBI:15378"/>
        <dbReference type="ChEBI" id="CHEBI:15379"/>
        <dbReference type="ChEBI" id="CHEBI:17268"/>
        <dbReference type="ChEBI" id="CHEBI:58720"/>
        <dbReference type="EC" id="1.13.99.1"/>
    </reaction>
</comment>
<keyword evidence="13" id="KW-1185">Reference proteome</keyword>
<comment type="subcellular location">
    <subcellularLocation>
        <location evidence="1 11">Cytoplasm</location>
    </subcellularLocation>
</comment>
<dbReference type="GO" id="GO:0019310">
    <property type="term" value="P:inositol catabolic process"/>
    <property type="evidence" value="ECO:0007669"/>
    <property type="project" value="UniProtKB-UniRule"/>
</dbReference>
<protein>
    <recommendedName>
        <fullName evidence="4 11">Inositol oxygenase</fullName>
        <ecNumber evidence="4 11">1.13.99.1</ecNumber>
    </recommendedName>
    <alternativeName>
        <fullName evidence="11">Myo-inositol oxygenase</fullName>
    </alternativeName>
</protein>
<dbReference type="GO" id="GO:0050113">
    <property type="term" value="F:inositol oxygenase activity"/>
    <property type="evidence" value="ECO:0007669"/>
    <property type="project" value="UniProtKB-UniRule"/>
</dbReference>
<feature type="binding site" evidence="10">
    <location>
        <position position="97"/>
    </location>
    <ligand>
        <name>Fe cation</name>
        <dbReference type="ChEBI" id="CHEBI:24875"/>
        <label>1</label>
    </ligand>
</feature>
<evidence type="ECO:0000256" key="3">
    <source>
        <dbReference type="ARBA" id="ARBA00005286"/>
    </source>
</evidence>
<evidence type="ECO:0000256" key="10">
    <source>
        <dbReference type="PIRSR" id="PIRSR607828-2"/>
    </source>
</evidence>
<keyword evidence="9 10" id="KW-0408">Iron</keyword>
<evidence type="ECO:0000256" key="5">
    <source>
        <dbReference type="ARBA" id="ARBA00022490"/>
    </source>
</evidence>
<keyword evidence="6" id="KW-0060">Ascorbate biosynthesis</keyword>
<evidence type="ECO:0000256" key="4">
    <source>
        <dbReference type="ARBA" id="ARBA00011919"/>
    </source>
</evidence>
<dbReference type="SUPFAM" id="SSF109604">
    <property type="entry name" value="HD-domain/PDEase-like"/>
    <property type="match status" value="1"/>
</dbReference>
<dbReference type="GO" id="GO:0005506">
    <property type="term" value="F:iron ion binding"/>
    <property type="evidence" value="ECO:0007669"/>
    <property type="project" value="InterPro"/>
</dbReference>
<evidence type="ECO:0000313" key="13">
    <source>
        <dbReference type="Proteomes" id="UP000682877"/>
    </source>
</evidence>
<dbReference type="Proteomes" id="UP000682877">
    <property type="component" value="Chromosome 1"/>
</dbReference>
<organism evidence="12 13">
    <name type="scientific">Arabidopsis arenosa</name>
    <name type="common">Sand rock-cress</name>
    <name type="synonym">Cardaminopsis arenosa</name>
    <dbReference type="NCBI Taxonomy" id="38785"/>
    <lineage>
        <taxon>Eukaryota</taxon>
        <taxon>Viridiplantae</taxon>
        <taxon>Streptophyta</taxon>
        <taxon>Embryophyta</taxon>
        <taxon>Tracheophyta</taxon>
        <taxon>Spermatophyta</taxon>
        <taxon>Magnoliopsida</taxon>
        <taxon>eudicotyledons</taxon>
        <taxon>Gunneridae</taxon>
        <taxon>Pentapetalae</taxon>
        <taxon>rosids</taxon>
        <taxon>malvids</taxon>
        <taxon>Brassicales</taxon>
        <taxon>Brassicaceae</taxon>
        <taxon>Camelineae</taxon>
        <taxon>Arabidopsis</taxon>
    </lineage>
</organism>
<keyword evidence="5 11" id="KW-0963">Cytoplasm</keyword>
<evidence type="ECO:0000256" key="6">
    <source>
        <dbReference type="ARBA" id="ARBA00022644"/>
    </source>
</evidence>
<dbReference type="EC" id="1.13.99.1" evidence="4 11"/>
<dbReference type="GO" id="GO:0005737">
    <property type="term" value="C:cytoplasm"/>
    <property type="evidence" value="ECO:0007669"/>
    <property type="project" value="UniProtKB-SubCell"/>
</dbReference>
<dbReference type="InterPro" id="IPR007828">
    <property type="entry name" value="Inositol_oxygenase"/>
</dbReference>
<dbReference type="AlphaFoldDB" id="A0A8S1ZG10"/>
<evidence type="ECO:0000256" key="2">
    <source>
        <dbReference type="ARBA" id="ARBA00005167"/>
    </source>
</evidence>
<accession>A0A8S1ZG10</accession>
<comment type="pathway">
    <text evidence="2 11">Polyol metabolism; myo-inositol degradation into D-glucuronate; D-glucuronate from myo-inositol: step 1/1.</text>
</comment>